<dbReference type="PANTHER" id="PTHR21327:SF18">
    <property type="entry name" value="3,4-DIHYDROXY-2-BUTANONE 4-PHOSPHATE SYNTHASE"/>
    <property type="match status" value="1"/>
</dbReference>
<keyword evidence="4" id="KW-0686">Riboflavin biosynthesis</keyword>
<feature type="compositionally biased region" description="Basic and acidic residues" evidence="6">
    <location>
        <begin position="170"/>
        <end position="181"/>
    </location>
</feature>
<evidence type="ECO:0000256" key="3">
    <source>
        <dbReference type="ARBA" id="ARBA00012153"/>
    </source>
</evidence>
<dbReference type="PANTHER" id="PTHR21327">
    <property type="entry name" value="GTP CYCLOHYDROLASE II-RELATED"/>
    <property type="match status" value="1"/>
</dbReference>
<dbReference type="AlphaFoldDB" id="A0A9Y2III1"/>
<evidence type="ECO:0000256" key="4">
    <source>
        <dbReference type="ARBA" id="ARBA00022619"/>
    </source>
</evidence>
<evidence type="ECO:0000313" key="7">
    <source>
        <dbReference type="EMBL" id="WIX80960.1"/>
    </source>
</evidence>
<feature type="region of interest" description="Disordered" evidence="6">
    <location>
        <begin position="121"/>
        <end position="181"/>
    </location>
</feature>
<dbReference type="GO" id="GO:0046872">
    <property type="term" value="F:metal ion binding"/>
    <property type="evidence" value="ECO:0007669"/>
    <property type="project" value="UniProtKB-KW"/>
</dbReference>
<comment type="function">
    <text evidence="1">Catalyzes the conversion of D-ribulose 5-phosphate to formate and 3,4-dihydroxy-2-butanone 4-phosphate.</text>
</comment>
<evidence type="ECO:0000313" key="8">
    <source>
        <dbReference type="Proteomes" id="UP001236014"/>
    </source>
</evidence>
<dbReference type="GO" id="GO:0005829">
    <property type="term" value="C:cytosol"/>
    <property type="evidence" value="ECO:0007669"/>
    <property type="project" value="TreeGrafter"/>
</dbReference>
<evidence type="ECO:0000256" key="2">
    <source>
        <dbReference type="ARBA" id="ARBA00004904"/>
    </source>
</evidence>
<reference evidence="7 8" key="1">
    <citation type="submission" date="2023-06" db="EMBL/GenBank/DDBJ databases">
        <authorList>
            <person name="Oyuntsetseg B."/>
            <person name="Kim S.B."/>
        </authorList>
    </citation>
    <scope>NUCLEOTIDE SEQUENCE [LARGE SCALE GENOMIC DNA]</scope>
    <source>
        <strain evidence="7 8">2-15</strain>
    </source>
</reference>
<keyword evidence="5" id="KW-0479">Metal-binding</keyword>
<dbReference type="KEGG" id="acab:QRX50_09465"/>
<dbReference type="EMBL" id="CP127294">
    <property type="protein sequence ID" value="WIX80960.1"/>
    <property type="molecule type" value="Genomic_DNA"/>
</dbReference>
<gene>
    <name evidence="7" type="ORF">QRX50_09465</name>
</gene>
<keyword evidence="8" id="KW-1185">Reference proteome</keyword>
<dbReference type="GO" id="GO:0009231">
    <property type="term" value="P:riboflavin biosynthetic process"/>
    <property type="evidence" value="ECO:0007669"/>
    <property type="project" value="UniProtKB-KW"/>
</dbReference>
<protein>
    <recommendedName>
        <fullName evidence="3">3,4-dihydroxy-2-butanone-4-phosphate synthase</fullName>
        <ecNumber evidence="3">4.1.99.12</ecNumber>
    </recommendedName>
</protein>
<dbReference type="InterPro" id="IPR000422">
    <property type="entry name" value="DHBP_synthase_RibB"/>
</dbReference>
<dbReference type="RefSeq" id="WP_285971574.1">
    <property type="nucleotide sequence ID" value="NZ_CP127294.1"/>
</dbReference>
<sequence length="181" mass="19182">MPRPGDRDIATLKSAAMIPAQLRPSSGLNTVAAALLDLRSGRPVIVVDDEDREIEGDLIMAAQHATPQALAFYLRHTSGLICAPMTPEIADRLQLPPMVQVNEDPAGTAYTVSVDAAAGIESGIRGRPRTPCACSPPSPPGTASRGPPPTGPRSRARAPRAGPRTWLRADWARSRDEPVGR</sequence>
<keyword evidence="7" id="KW-0456">Lyase</keyword>
<evidence type="ECO:0000256" key="5">
    <source>
        <dbReference type="ARBA" id="ARBA00022723"/>
    </source>
</evidence>
<dbReference type="EC" id="4.1.99.12" evidence="3"/>
<dbReference type="SUPFAM" id="SSF55821">
    <property type="entry name" value="YrdC/RibB"/>
    <property type="match status" value="1"/>
</dbReference>
<dbReference type="GO" id="GO:0008686">
    <property type="term" value="F:3,4-dihydroxy-2-butanone-4-phosphate synthase activity"/>
    <property type="evidence" value="ECO:0007669"/>
    <property type="project" value="UniProtKB-EC"/>
</dbReference>
<dbReference type="GO" id="GO:0003935">
    <property type="term" value="F:GTP cyclohydrolase II activity"/>
    <property type="evidence" value="ECO:0007669"/>
    <property type="project" value="TreeGrafter"/>
</dbReference>
<feature type="compositionally biased region" description="Pro residues" evidence="6">
    <location>
        <begin position="134"/>
        <end position="151"/>
    </location>
</feature>
<dbReference type="Proteomes" id="UP001236014">
    <property type="component" value="Chromosome"/>
</dbReference>
<evidence type="ECO:0000256" key="1">
    <source>
        <dbReference type="ARBA" id="ARBA00002284"/>
    </source>
</evidence>
<comment type="pathway">
    <text evidence="2">Cofactor biosynthesis; riboflavin biosynthesis; 2-hydroxy-3-oxobutyl phosphate from D-ribulose 5-phosphate: step 1/1.</text>
</comment>
<organism evidence="7 8">
    <name type="scientific">Amycolatopsis carbonis</name>
    <dbReference type="NCBI Taxonomy" id="715471"/>
    <lineage>
        <taxon>Bacteria</taxon>
        <taxon>Bacillati</taxon>
        <taxon>Actinomycetota</taxon>
        <taxon>Actinomycetes</taxon>
        <taxon>Pseudonocardiales</taxon>
        <taxon>Pseudonocardiaceae</taxon>
        <taxon>Amycolatopsis</taxon>
    </lineage>
</organism>
<evidence type="ECO:0000256" key="6">
    <source>
        <dbReference type="SAM" id="MobiDB-lite"/>
    </source>
</evidence>
<proteinExistence type="predicted"/>
<name>A0A9Y2III1_9PSEU</name>
<dbReference type="Gene3D" id="3.90.870.10">
    <property type="entry name" value="DHBP synthase"/>
    <property type="match status" value="1"/>
</dbReference>
<dbReference type="InterPro" id="IPR017945">
    <property type="entry name" value="DHBP_synth_RibB-like_a/b_dom"/>
</dbReference>
<dbReference type="Pfam" id="PF00926">
    <property type="entry name" value="DHBP_synthase"/>
    <property type="match status" value="1"/>
</dbReference>
<accession>A0A9Y2III1</accession>